<feature type="compositionally biased region" description="Polar residues" evidence="1">
    <location>
        <begin position="97"/>
        <end position="111"/>
    </location>
</feature>
<dbReference type="AlphaFoldDB" id="A0A0B6XZW7"/>
<name>A0A0B6XZW7_9EUPU</name>
<feature type="non-terminal residue" evidence="2">
    <location>
        <position position="1"/>
    </location>
</feature>
<protein>
    <submittedName>
        <fullName evidence="2">Uncharacterized protein</fullName>
    </submittedName>
</protein>
<feature type="region of interest" description="Disordered" evidence="1">
    <location>
        <begin position="1"/>
        <end position="118"/>
    </location>
</feature>
<gene>
    <name evidence="2" type="primary">ORF5312</name>
</gene>
<organism evidence="2">
    <name type="scientific">Arion vulgaris</name>
    <dbReference type="NCBI Taxonomy" id="1028688"/>
    <lineage>
        <taxon>Eukaryota</taxon>
        <taxon>Metazoa</taxon>
        <taxon>Spiralia</taxon>
        <taxon>Lophotrochozoa</taxon>
        <taxon>Mollusca</taxon>
        <taxon>Gastropoda</taxon>
        <taxon>Heterobranchia</taxon>
        <taxon>Euthyneura</taxon>
        <taxon>Panpulmonata</taxon>
        <taxon>Eupulmonata</taxon>
        <taxon>Stylommatophora</taxon>
        <taxon>Helicina</taxon>
        <taxon>Arionoidea</taxon>
        <taxon>Arionidae</taxon>
        <taxon>Arion</taxon>
    </lineage>
</organism>
<reference evidence="2" key="1">
    <citation type="submission" date="2014-12" db="EMBL/GenBank/DDBJ databases">
        <title>Insight into the proteome of Arion vulgaris.</title>
        <authorList>
            <person name="Aradska J."/>
            <person name="Bulat T."/>
            <person name="Smidak R."/>
            <person name="Sarate P."/>
            <person name="Gangsoo J."/>
            <person name="Sialana F."/>
            <person name="Bilban M."/>
            <person name="Lubec G."/>
        </authorList>
    </citation>
    <scope>NUCLEOTIDE SEQUENCE</scope>
    <source>
        <tissue evidence="2">Skin</tissue>
    </source>
</reference>
<dbReference type="EMBL" id="HACG01001960">
    <property type="protein sequence ID" value="CEK48825.1"/>
    <property type="molecule type" value="Transcribed_RNA"/>
</dbReference>
<feature type="compositionally biased region" description="Polar residues" evidence="1">
    <location>
        <begin position="50"/>
        <end position="61"/>
    </location>
</feature>
<evidence type="ECO:0000313" key="2">
    <source>
        <dbReference type="EMBL" id="CEK48825.1"/>
    </source>
</evidence>
<sequence>SNLALAPLYADLEVDESSRSDLYHTTPANPDYQHYRGDIRYPATTPPPQRMTSTTKKSMSVGNLGYTPLTLGPRKPPRVFQSREYMELSPQDGNGDYITSSEAQTYSQNYGITPGTPV</sequence>
<proteinExistence type="predicted"/>
<accession>A0A0B6XZW7</accession>
<evidence type="ECO:0000256" key="1">
    <source>
        <dbReference type="SAM" id="MobiDB-lite"/>
    </source>
</evidence>